<organism evidence="2 3">
    <name type="scientific">Camelus dromedarius</name>
    <name type="common">Dromedary</name>
    <name type="synonym">Arabian camel</name>
    <dbReference type="NCBI Taxonomy" id="9838"/>
    <lineage>
        <taxon>Eukaryota</taxon>
        <taxon>Metazoa</taxon>
        <taxon>Chordata</taxon>
        <taxon>Craniata</taxon>
        <taxon>Vertebrata</taxon>
        <taxon>Euteleostomi</taxon>
        <taxon>Mammalia</taxon>
        <taxon>Eutheria</taxon>
        <taxon>Laurasiatheria</taxon>
        <taxon>Artiodactyla</taxon>
        <taxon>Tylopoda</taxon>
        <taxon>Camelidae</taxon>
        <taxon>Camelus</taxon>
    </lineage>
</organism>
<proteinExistence type="predicted"/>
<evidence type="ECO:0000313" key="2">
    <source>
        <dbReference type="EMBL" id="KAB1257696.1"/>
    </source>
</evidence>
<sequence>MPCGLGVTQPGTSPGMDGAQEPRSPAETLDPQLVLSLLALLKQTELFVTRVAGQSQTSRTVLALEKLLEARDTPKPFVCKTGLETLRSLFAHVAAGIFRPIQIRKCRRHTLLEISKGLAAFRDDAEPAQAEPSFQPVTLPNIPHFLQPSHRHSAVFQTALNSVNGPKCSWADSGQPEAVKLQVQLPELVWFVCVLELGTIRCLLFHLSAALTQLEEARPGAETQGSLQVRQAASAWALLTQWDRTRAFLLHLRGHSKLLRVALSKCVFAINVNDLHICFPCVPTGATKCVRSLVQRNVTLH</sequence>
<dbReference type="EMBL" id="JWIN03000026">
    <property type="protein sequence ID" value="KAB1257696.1"/>
    <property type="molecule type" value="Genomic_DNA"/>
</dbReference>
<dbReference type="Proteomes" id="UP000299084">
    <property type="component" value="Unassembled WGS sequence"/>
</dbReference>
<accession>A0A5N4CFK8</accession>
<feature type="region of interest" description="Disordered" evidence="1">
    <location>
        <begin position="1"/>
        <end position="26"/>
    </location>
</feature>
<comment type="caution">
    <text evidence="2">The sequence shown here is derived from an EMBL/GenBank/DDBJ whole genome shotgun (WGS) entry which is preliminary data.</text>
</comment>
<dbReference type="AlphaFoldDB" id="A0A5N4CFK8"/>
<gene>
    <name evidence="2" type="ORF">Cadr_000026446</name>
</gene>
<protein>
    <submittedName>
        <fullName evidence="2">Uncharacterized protein</fullName>
    </submittedName>
</protein>
<evidence type="ECO:0000256" key="1">
    <source>
        <dbReference type="SAM" id="MobiDB-lite"/>
    </source>
</evidence>
<keyword evidence="3" id="KW-1185">Reference proteome</keyword>
<reference evidence="2 3" key="1">
    <citation type="journal article" date="2019" name="Mol. Ecol. Resour.">
        <title>Improving Illumina assemblies with Hi-C and long reads: an example with the North African dromedary.</title>
        <authorList>
            <person name="Elbers J.P."/>
            <person name="Rogers M.F."/>
            <person name="Perelman P.L."/>
            <person name="Proskuryakova A.A."/>
            <person name="Serdyukova N.A."/>
            <person name="Johnson W.E."/>
            <person name="Horin P."/>
            <person name="Corander J."/>
            <person name="Murphy D."/>
            <person name="Burger P.A."/>
        </authorList>
    </citation>
    <scope>NUCLEOTIDE SEQUENCE [LARGE SCALE GENOMIC DNA]</scope>
    <source>
        <strain evidence="2">Drom800</strain>
        <tissue evidence="2">Blood</tissue>
    </source>
</reference>
<evidence type="ECO:0000313" key="3">
    <source>
        <dbReference type="Proteomes" id="UP000299084"/>
    </source>
</evidence>
<name>A0A5N4CFK8_CAMDR</name>